<dbReference type="GO" id="GO:0016491">
    <property type="term" value="F:oxidoreductase activity"/>
    <property type="evidence" value="ECO:0007669"/>
    <property type="project" value="UniProtKB-KW"/>
</dbReference>
<comment type="caution">
    <text evidence="3">The sequence shown here is derived from an EMBL/GenBank/DDBJ whole genome shotgun (WGS) entry which is preliminary data.</text>
</comment>
<dbReference type="CDD" id="cd01097">
    <property type="entry name" value="Tetrahydromethanopterin_reductase"/>
    <property type="match status" value="1"/>
</dbReference>
<dbReference type="PANTHER" id="PTHR43244:SF1">
    <property type="entry name" value="5,10-METHYLENETETRAHYDROMETHANOPTERIN REDUCTASE"/>
    <property type="match status" value="1"/>
</dbReference>
<dbReference type="EC" id="1.-.-.-" evidence="3"/>
<dbReference type="RefSeq" id="WP_377578970.1">
    <property type="nucleotide sequence ID" value="NZ_JBHTMP010000107.1"/>
</dbReference>
<dbReference type="InterPro" id="IPR011251">
    <property type="entry name" value="Luciferase-like_dom"/>
</dbReference>
<evidence type="ECO:0000313" key="3">
    <source>
        <dbReference type="EMBL" id="MFD1325959.1"/>
    </source>
</evidence>
<name>A0ABW3YN46_9ACTN</name>
<dbReference type="InterPro" id="IPR050564">
    <property type="entry name" value="F420-G6PD/mer"/>
</dbReference>
<reference evidence="4" key="1">
    <citation type="journal article" date="2019" name="Int. J. Syst. Evol. Microbiol.">
        <title>The Global Catalogue of Microorganisms (GCM) 10K type strain sequencing project: providing services to taxonomists for standard genome sequencing and annotation.</title>
        <authorList>
            <consortium name="The Broad Institute Genomics Platform"/>
            <consortium name="The Broad Institute Genome Sequencing Center for Infectious Disease"/>
            <person name="Wu L."/>
            <person name="Ma J."/>
        </authorList>
    </citation>
    <scope>NUCLEOTIDE SEQUENCE [LARGE SCALE GENOMIC DNA]</scope>
    <source>
        <strain evidence="4">JCM 31037</strain>
    </source>
</reference>
<evidence type="ECO:0000256" key="1">
    <source>
        <dbReference type="ARBA" id="ARBA00023002"/>
    </source>
</evidence>
<dbReference type="InterPro" id="IPR036661">
    <property type="entry name" value="Luciferase-like_sf"/>
</dbReference>
<dbReference type="InterPro" id="IPR019945">
    <property type="entry name" value="F420_G6P_DH-rel"/>
</dbReference>
<evidence type="ECO:0000313" key="4">
    <source>
        <dbReference type="Proteomes" id="UP001597260"/>
    </source>
</evidence>
<dbReference type="SUPFAM" id="SSF51679">
    <property type="entry name" value="Bacterial luciferase-like"/>
    <property type="match status" value="1"/>
</dbReference>
<protein>
    <submittedName>
        <fullName evidence="3">TIGR03557 family F420-dependent LLM class oxidoreductase</fullName>
        <ecNumber evidence="3">1.-.-.-</ecNumber>
    </submittedName>
</protein>
<dbReference type="Pfam" id="PF00296">
    <property type="entry name" value="Bac_luciferase"/>
    <property type="match status" value="1"/>
</dbReference>
<dbReference type="EMBL" id="JBHTMP010000107">
    <property type="protein sequence ID" value="MFD1325959.1"/>
    <property type="molecule type" value="Genomic_DNA"/>
</dbReference>
<evidence type="ECO:0000259" key="2">
    <source>
        <dbReference type="Pfam" id="PF00296"/>
    </source>
</evidence>
<dbReference type="Proteomes" id="UP001597260">
    <property type="component" value="Unassembled WGS sequence"/>
</dbReference>
<gene>
    <name evidence="3" type="ORF">ACFQ4H_33260</name>
</gene>
<organism evidence="3 4">
    <name type="scientific">Micromonospora sonneratiae</name>
    <dbReference type="NCBI Taxonomy" id="1184706"/>
    <lineage>
        <taxon>Bacteria</taxon>
        <taxon>Bacillati</taxon>
        <taxon>Actinomycetota</taxon>
        <taxon>Actinomycetes</taxon>
        <taxon>Micromonosporales</taxon>
        <taxon>Micromonosporaceae</taxon>
        <taxon>Micromonospora</taxon>
    </lineage>
</organism>
<accession>A0ABW3YN46</accession>
<proteinExistence type="predicted"/>
<keyword evidence="4" id="KW-1185">Reference proteome</keyword>
<sequence>MTVGIALPAHLGGEEDQMRIGYFLSSEEFSPAELLDQARGAERAGFEALWISDHYHPWNDAQGQSSFVWSMLGALSQVCRLPVTTAVTCPTIRLHPAIVAQAAATSAVLHEGRFILGVGSGEALNEHILGDAWPPAEVRLEMLEEAVEVMRKLWTGRFVNHRGRHYTVEQARIYTLETPPPIYVSGFGRKSAALAGRIGDGYLCTIPDPDLVQRFRGSGGGSKPCQAGFKAAFADSADEGARIAYERWPNEGIPGELSQVLPSPRHFEQASQLVGPETMKEVFVCGNDPTAHLAMIEKYARAGFDEVYVANIGPNHQGLFDLYARDVLPRVR</sequence>
<dbReference type="NCBIfam" id="TIGR03557">
    <property type="entry name" value="F420_G6P_family"/>
    <property type="match status" value="1"/>
</dbReference>
<dbReference type="Gene3D" id="3.20.20.30">
    <property type="entry name" value="Luciferase-like domain"/>
    <property type="match status" value="1"/>
</dbReference>
<dbReference type="PANTHER" id="PTHR43244">
    <property type="match status" value="1"/>
</dbReference>
<keyword evidence="1 3" id="KW-0560">Oxidoreductase</keyword>
<feature type="domain" description="Luciferase-like" evidence="2">
    <location>
        <begin position="1"/>
        <end position="214"/>
    </location>
</feature>